<comment type="caution">
    <text evidence="1">The sequence shown here is derived from an EMBL/GenBank/DDBJ whole genome shotgun (WGS) entry which is preliminary data.</text>
</comment>
<sequence length="110" mass="12701">MSSRRTSAVQLEAELESTIREYVAGTLSLEQARGVIRRRSSAVSKWCDMYAEEVGRDQADHLERIIRSRLLRYVEVLGAEDREYRHGRFRSVRSIPEAHNEYPVHVATLA</sequence>
<reference evidence="1 2" key="1">
    <citation type="journal article" date="2020" name="Biotechnol. Biofuels">
        <title>New insights from the biogas microbiome by comprehensive genome-resolved metagenomics of nearly 1600 species originating from multiple anaerobic digesters.</title>
        <authorList>
            <person name="Campanaro S."/>
            <person name="Treu L."/>
            <person name="Rodriguez-R L.M."/>
            <person name="Kovalovszki A."/>
            <person name="Ziels R.M."/>
            <person name="Maus I."/>
            <person name="Zhu X."/>
            <person name="Kougias P.G."/>
            <person name="Basile A."/>
            <person name="Luo G."/>
            <person name="Schluter A."/>
            <person name="Konstantinidis K.T."/>
            <person name="Angelidaki I."/>
        </authorList>
    </citation>
    <scope>NUCLEOTIDE SEQUENCE [LARGE SCALE GENOMIC DNA]</scope>
    <source>
        <strain evidence="1">AS15tlH2ME_198</strain>
    </source>
</reference>
<dbReference type="Proteomes" id="UP000557899">
    <property type="component" value="Unassembled WGS sequence"/>
</dbReference>
<accession>A0A7X6PLX1</accession>
<gene>
    <name evidence="1" type="ORF">GX859_02290</name>
</gene>
<protein>
    <submittedName>
        <fullName evidence="1">Uncharacterized protein</fullName>
    </submittedName>
</protein>
<evidence type="ECO:0000313" key="2">
    <source>
        <dbReference type="Proteomes" id="UP000557899"/>
    </source>
</evidence>
<proteinExistence type="predicted"/>
<name>A0A7X6PLX1_9CORY</name>
<evidence type="ECO:0000313" key="1">
    <source>
        <dbReference type="EMBL" id="NLA55119.1"/>
    </source>
</evidence>
<organism evidence="1 2">
    <name type="scientific">Corynebacterium humireducens</name>
    <dbReference type="NCBI Taxonomy" id="1223514"/>
    <lineage>
        <taxon>Bacteria</taxon>
        <taxon>Bacillati</taxon>
        <taxon>Actinomycetota</taxon>
        <taxon>Actinomycetes</taxon>
        <taxon>Mycobacteriales</taxon>
        <taxon>Corynebacteriaceae</taxon>
        <taxon>Corynebacterium</taxon>
    </lineage>
</organism>
<dbReference type="AlphaFoldDB" id="A0A7X6PLX1"/>
<dbReference type="EMBL" id="JAAZHI010000051">
    <property type="protein sequence ID" value="NLA55119.1"/>
    <property type="molecule type" value="Genomic_DNA"/>
</dbReference>